<organism evidence="4 5">
    <name type="scientific">Volvox africanus</name>
    <dbReference type="NCBI Taxonomy" id="51714"/>
    <lineage>
        <taxon>Eukaryota</taxon>
        <taxon>Viridiplantae</taxon>
        <taxon>Chlorophyta</taxon>
        <taxon>core chlorophytes</taxon>
        <taxon>Chlorophyceae</taxon>
        <taxon>CS clade</taxon>
        <taxon>Chlamydomonadales</taxon>
        <taxon>Volvocaceae</taxon>
        <taxon>Volvox</taxon>
    </lineage>
</organism>
<gene>
    <name evidence="4" type="ORF">VaNZ11_013555</name>
</gene>
<dbReference type="InterPro" id="IPR016848">
    <property type="entry name" value="RNase_P/MRP_Rpp29-subunit"/>
</dbReference>
<evidence type="ECO:0000313" key="5">
    <source>
        <dbReference type="Proteomes" id="UP001165090"/>
    </source>
</evidence>
<proteinExistence type="inferred from homology"/>
<evidence type="ECO:0000256" key="2">
    <source>
        <dbReference type="ARBA" id="ARBA00006181"/>
    </source>
</evidence>
<dbReference type="InterPro" id="IPR002730">
    <property type="entry name" value="Rpp29/RNP1"/>
</dbReference>
<comment type="caution">
    <text evidence="4">The sequence shown here is derived from an EMBL/GenBank/DDBJ whole genome shotgun (WGS) entry which is preliminary data.</text>
</comment>
<feature type="region of interest" description="Disordered" evidence="3">
    <location>
        <begin position="1"/>
        <end position="22"/>
    </location>
</feature>
<dbReference type="SUPFAM" id="SSF101744">
    <property type="entry name" value="Rof/RNase P subunit-like"/>
    <property type="match status" value="1"/>
</dbReference>
<comment type="subcellular location">
    <subcellularLocation>
        <location evidence="1">Nucleus</location>
    </subcellularLocation>
</comment>
<evidence type="ECO:0000256" key="3">
    <source>
        <dbReference type="SAM" id="MobiDB-lite"/>
    </source>
</evidence>
<dbReference type="PANTHER" id="PTHR13348:SF0">
    <property type="entry name" value="RIBONUCLEASE P PROTEIN SUBUNIT P29"/>
    <property type="match status" value="1"/>
</dbReference>
<comment type="similarity">
    <text evidence="2">Belongs to the eukaryotic/archaeal RNase P protein component 1 family.</text>
</comment>
<sequence length="342" mass="35569">MNRDVLKASGKNRAGACSGGPAVSVAKRRRLAALDETLSAVPPKTERAVEPAPAQSASVSRTRINALGQATAASSEFPYNMLEDAVLDGSLSAALASAKAAALAAETFAASSGSTLIATCSKGLNGIAKALPSPSTTQTAAAATAVAIGGDSIAVEVFAQLATTNGRSSSRDLRSKLAQTLQARAVTLNNPTGPFEVNKLFPRRGTNYSAKLHAVPQQKSTDPQPKLNLQRIPCYEVMLRVHELWLQYTRNAATTPPAAGRTGGASNSINVEGPARALDLHGAILNVVRHPNPQLVGASGVVLKYNRRSVHLVTPSDYIRVVPLKGCIAQYTVNGCTMQLAG</sequence>
<dbReference type="EMBL" id="BSDZ01000080">
    <property type="protein sequence ID" value="GLI69016.1"/>
    <property type="molecule type" value="Genomic_DNA"/>
</dbReference>
<accession>A0ABQ5SGG0</accession>
<dbReference type="InterPro" id="IPR023534">
    <property type="entry name" value="Rof/RNase_P-like"/>
</dbReference>
<dbReference type="Proteomes" id="UP001165090">
    <property type="component" value="Unassembled WGS sequence"/>
</dbReference>
<evidence type="ECO:0000313" key="4">
    <source>
        <dbReference type="EMBL" id="GLI69016.1"/>
    </source>
</evidence>
<dbReference type="InterPro" id="IPR036980">
    <property type="entry name" value="RNase_P/MRP_Rpp29_sf"/>
</dbReference>
<dbReference type="PANTHER" id="PTHR13348">
    <property type="entry name" value="RIBONUCLEASE P SUBUNIT P29"/>
    <property type="match status" value="1"/>
</dbReference>
<evidence type="ECO:0000256" key="1">
    <source>
        <dbReference type="ARBA" id="ARBA00004123"/>
    </source>
</evidence>
<name>A0ABQ5SGG0_9CHLO</name>
<dbReference type="Pfam" id="PF01868">
    <property type="entry name" value="RNase_P-MRP_p29"/>
    <property type="match status" value="1"/>
</dbReference>
<keyword evidence="5" id="KW-1185">Reference proteome</keyword>
<reference evidence="4 5" key="1">
    <citation type="journal article" date="2023" name="IScience">
        <title>Expanded male sex-determining region conserved during the evolution of homothallism in the green alga Volvox.</title>
        <authorList>
            <person name="Yamamoto K."/>
            <person name="Matsuzaki R."/>
            <person name="Mahakham W."/>
            <person name="Heman W."/>
            <person name="Sekimoto H."/>
            <person name="Kawachi M."/>
            <person name="Minakuchi Y."/>
            <person name="Toyoda A."/>
            <person name="Nozaki H."/>
        </authorList>
    </citation>
    <scope>NUCLEOTIDE SEQUENCE [LARGE SCALE GENOMIC DNA]</scope>
    <source>
        <strain evidence="4 5">NIES-4468</strain>
    </source>
</reference>
<dbReference type="Gene3D" id="2.30.30.210">
    <property type="entry name" value="Ribonuclease P/MRP, subunit p29"/>
    <property type="match status" value="1"/>
</dbReference>
<protein>
    <submittedName>
        <fullName evidence="4">Uncharacterized protein</fullName>
    </submittedName>
</protein>